<dbReference type="EMBL" id="AM743169">
    <property type="protein sequence ID" value="CAQ45201.1"/>
    <property type="molecule type" value="Genomic_DNA"/>
</dbReference>
<dbReference type="HOGENOM" id="CLU_169047_0_0_6"/>
<organism evidence="2 3">
    <name type="scientific">Stenotrophomonas maltophilia (strain K279a)</name>
    <dbReference type="NCBI Taxonomy" id="522373"/>
    <lineage>
        <taxon>Bacteria</taxon>
        <taxon>Pseudomonadati</taxon>
        <taxon>Pseudomonadota</taxon>
        <taxon>Gammaproteobacteria</taxon>
        <taxon>Lysobacterales</taxon>
        <taxon>Lysobacteraceae</taxon>
        <taxon>Stenotrophomonas</taxon>
        <taxon>Stenotrophomonas maltophilia group</taxon>
    </lineage>
</organism>
<name>B2FK50_STRMK</name>
<proteinExistence type="predicted"/>
<dbReference type="Proteomes" id="UP000008840">
    <property type="component" value="Chromosome"/>
</dbReference>
<dbReference type="AlphaFoldDB" id="B2FK50"/>
<sequence length="116" mass="12939">MVEFHVSGSCNGEQGHHGSLRARSESEMSKIMADVRWLTFRLKNGQSIGPERLKDGWVIASETARCEVRREHIEGSGLVYALYAPANLASPRRAEMRMREFLMSSGYTFTMGTLGG</sequence>
<protein>
    <submittedName>
        <fullName evidence="2">Uncharacterized protein</fullName>
    </submittedName>
</protein>
<evidence type="ECO:0000313" key="2">
    <source>
        <dbReference type="EMBL" id="CAQ45201.1"/>
    </source>
</evidence>
<dbReference type="EnsemblBacteria" id="CAQ45201">
    <property type="protein sequence ID" value="CAQ45201"/>
    <property type="gene ID" value="Smlt1674"/>
</dbReference>
<evidence type="ECO:0000313" key="3">
    <source>
        <dbReference type="Proteomes" id="UP000008840"/>
    </source>
</evidence>
<reference evidence="2 3" key="1">
    <citation type="journal article" date="2008" name="Genome Biol.">
        <title>The complete genome, comparative and functional analysis of Stenotrophomonas maltophilia reveals an organism heavily shielded by drug resistance determinants.</title>
        <authorList>
            <person name="Crossman L.C."/>
            <person name="Gould V.C."/>
            <person name="Dow J.M."/>
            <person name="Vernikos G.S."/>
            <person name="Okazaki A."/>
            <person name="Sebaihia M."/>
            <person name="Saunders D."/>
            <person name="Arrowsmith C."/>
            <person name="Carver T."/>
            <person name="Peters N."/>
            <person name="Adlem E."/>
            <person name="Kerhornou A."/>
            <person name="Lord A."/>
            <person name="Murphy L."/>
            <person name="Seeger K."/>
            <person name="Squares R."/>
            <person name="Rutter S."/>
            <person name="Quail M.A."/>
            <person name="Rajandream M.A."/>
            <person name="Harris D."/>
            <person name="Churcher C."/>
            <person name="Bentley S.D."/>
            <person name="Parkhill J."/>
            <person name="Thomson N.R."/>
            <person name="Avison M.B."/>
        </authorList>
    </citation>
    <scope>NUCLEOTIDE SEQUENCE [LARGE SCALE GENOMIC DNA]</scope>
    <source>
        <strain evidence="2 3">K279a</strain>
    </source>
</reference>
<feature type="region of interest" description="Disordered" evidence="1">
    <location>
        <begin position="1"/>
        <end position="24"/>
    </location>
</feature>
<evidence type="ECO:0000256" key="1">
    <source>
        <dbReference type="SAM" id="MobiDB-lite"/>
    </source>
</evidence>
<gene>
    <name evidence="2" type="ordered locus">Smlt1674</name>
</gene>
<dbReference type="KEGG" id="sml:Smlt1674"/>
<accession>B2FK50</accession>
<keyword evidence="3" id="KW-1185">Reference proteome</keyword>